<evidence type="ECO:0000313" key="3">
    <source>
        <dbReference type="Proteomes" id="UP000254712"/>
    </source>
</evidence>
<gene>
    <name evidence="1" type="ORF">NCTC8261_01009</name>
    <name evidence="2" type="ORF">NCTC8272_05170</name>
</gene>
<dbReference type="EMBL" id="UGXT01000002">
    <property type="protein sequence ID" value="SUH34811.1"/>
    <property type="molecule type" value="Genomic_DNA"/>
</dbReference>
<keyword evidence="1" id="KW-0808">Transferase</keyword>
<dbReference type="GO" id="GO:0016740">
    <property type="term" value="F:transferase activity"/>
    <property type="evidence" value="ECO:0007669"/>
    <property type="project" value="UniProtKB-KW"/>
</dbReference>
<reference evidence="2 4" key="2">
    <citation type="submission" date="2018-12" db="EMBL/GenBank/DDBJ databases">
        <authorList>
            <consortium name="Pathogen Informatics"/>
        </authorList>
    </citation>
    <scope>NUCLEOTIDE SEQUENCE [LARGE SCALE GENOMIC DNA]</scope>
    <source>
        <strain evidence="2 4">NCTC8272</strain>
    </source>
</reference>
<name>A0A379WM64_SALET</name>
<dbReference type="Proteomes" id="UP000254712">
    <property type="component" value="Unassembled WGS sequence"/>
</dbReference>
<dbReference type="EMBL" id="LR134149">
    <property type="protein sequence ID" value="VEA43848.1"/>
    <property type="molecule type" value="Genomic_DNA"/>
</dbReference>
<evidence type="ECO:0000313" key="4">
    <source>
        <dbReference type="Proteomes" id="UP000277214"/>
    </source>
</evidence>
<sequence>MGQLIDGVWHDTWYDTKSSGGNFSVQRRLSATGLPLTARPDLPAKADSPQKKIVTICTFPLPAPGRIARSFSVN</sequence>
<evidence type="ECO:0000313" key="1">
    <source>
        <dbReference type="EMBL" id="SUH34811.1"/>
    </source>
</evidence>
<dbReference type="AlphaFoldDB" id="A0A379WM64"/>
<dbReference type="Proteomes" id="UP000277214">
    <property type="component" value="Chromosome 1"/>
</dbReference>
<proteinExistence type="predicted"/>
<reference evidence="1 3" key="1">
    <citation type="submission" date="2018-06" db="EMBL/GenBank/DDBJ databases">
        <authorList>
            <consortium name="Pathogen Informatics"/>
            <person name="Doyle S."/>
        </authorList>
    </citation>
    <scope>NUCLEOTIDE SEQUENCE [LARGE SCALE GENOMIC DNA]</scope>
    <source>
        <strain evidence="1 3">NCTC8261</strain>
    </source>
</reference>
<accession>A0A379WM64</accession>
<evidence type="ECO:0000313" key="2">
    <source>
        <dbReference type="EMBL" id="VEA43848.1"/>
    </source>
</evidence>
<protein>
    <submittedName>
        <fullName evidence="1">Glutathione S- transferase omega</fullName>
    </submittedName>
</protein>
<organism evidence="1 3">
    <name type="scientific">Salmonella enterica I</name>
    <dbReference type="NCBI Taxonomy" id="59201"/>
    <lineage>
        <taxon>Bacteria</taxon>
        <taxon>Pseudomonadati</taxon>
        <taxon>Pseudomonadota</taxon>
        <taxon>Gammaproteobacteria</taxon>
        <taxon>Enterobacterales</taxon>
        <taxon>Enterobacteriaceae</taxon>
        <taxon>Salmonella</taxon>
    </lineage>
</organism>